<name>A0A5N6LA42_9ASTR</name>
<proteinExistence type="predicted"/>
<feature type="compositionally biased region" description="Low complexity" evidence="1">
    <location>
        <begin position="301"/>
        <end position="315"/>
    </location>
</feature>
<gene>
    <name evidence="3" type="ORF">E3N88_45124</name>
</gene>
<evidence type="ECO:0000256" key="2">
    <source>
        <dbReference type="SAM" id="Phobius"/>
    </source>
</evidence>
<keyword evidence="2" id="KW-1133">Transmembrane helix</keyword>
<accession>A0A5N6LA42</accession>
<feature type="region of interest" description="Disordered" evidence="1">
    <location>
        <begin position="408"/>
        <end position="432"/>
    </location>
</feature>
<dbReference type="AlphaFoldDB" id="A0A5N6LA42"/>
<feature type="region of interest" description="Disordered" evidence="1">
    <location>
        <begin position="239"/>
        <end position="377"/>
    </location>
</feature>
<comment type="caution">
    <text evidence="3">The sequence shown here is derived from an EMBL/GenBank/DDBJ whole genome shotgun (WGS) entry which is preliminary data.</text>
</comment>
<evidence type="ECO:0000256" key="1">
    <source>
        <dbReference type="SAM" id="MobiDB-lite"/>
    </source>
</evidence>
<protein>
    <submittedName>
        <fullName evidence="3">Uncharacterized protein</fullName>
    </submittedName>
</protein>
<dbReference type="EMBL" id="SZYD01002134">
    <property type="protein sequence ID" value="KAC9897489.1"/>
    <property type="molecule type" value="Genomic_DNA"/>
</dbReference>
<dbReference type="PANTHER" id="PTHR33098">
    <property type="entry name" value="COTTON FIBER (DUF761)"/>
    <property type="match status" value="1"/>
</dbReference>
<feature type="transmembrane region" description="Helical" evidence="2">
    <location>
        <begin position="78"/>
        <end position="96"/>
    </location>
</feature>
<keyword evidence="4" id="KW-1185">Reference proteome</keyword>
<evidence type="ECO:0000313" key="3">
    <source>
        <dbReference type="EMBL" id="KAC9897489.1"/>
    </source>
</evidence>
<feature type="region of interest" description="Disordered" evidence="1">
    <location>
        <begin position="447"/>
        <end position="472"/>
    </location>
</feature>
<feature type="compositionally biased region" description="Polar residues" evidence="1">
    <location>
        <begin position="318"/>
        <end position="329"/>
    </location>
</feature>
<sequence>MEEDGELQTPRSPFWIQTTTNLSRIQRYRRRLSSIFFNSLVLIIFLLLFAVISMVFIIPSLIQFSSNFFRPNLVKRSWDSINLILVLIALVFGFLGRNISNDEKLNFDNGYDRTETGLSGGAPIIMHDLQDQSMHFATGLRRQRASISYPDLRELSPPWNHRAADPWRFSDDTHLNYYRVMESNRNSLRQRSRREYNSDLYIPPAELVSPVEGLYFPPPQPPANPVKQRMKRMYRNVALDEGERSSGSGKSKLSSPETESSDQKGGKDERKRGNMEKRRARSKSSEPIRILSTDLDPLAEPEPTSSPVSPSTERTLNAGDSTKNFFTSFNHKKKRRQRDRSVDNLGALLHHSQPPAVKFQKQVPQTPPPQPPDTAFCEPRATITRVAPFVTDKPEAHFMKTSFTVIDDSSSGGESPLKQIPPPPPLPPFKMPDWKFAVEGDFVRLQSTVSSRSASPDGDEARSPSSEVDTPAMAVFCPNSDVDTKADSFIARFRAGLKLERMSKLGPGPVSGPSDN</sequence>
<keyword evidence="2" id="KW-0472">Membrane</keyword>
<evidence type="ECO:0000313" key="4">
    <source>
        <dbReference type="Proteomes" id="UP000326396"/>
    </source>
</evidence>
<keyword evidence="2" id="KW-0812">Transmembrane</keyword>
<dbReference type="Proteomes" id="UP000326396">
    <property type="component" value="Unassembled WGS sequence"/>
</dbReference>
<organism evidence="3 4">
    <name type="scientific">Mikania micrantha</name>
    <name type="common">bitter vine</name>
    <dbReference type="NCBI Taxonomy" id="192012"/>
    <lineage>
        <taxon>Eukaryota</taxon>
        <taxon>Viridiplantae</taxon>
        <taxon>Streptophyta</taxon>
        <taxon>Embryophyta</taxon>
        <taxon>Tracheophyta</taxon>
        <taxon>Spermatophyta</taxon>
        <taxon>Magnoliopsida</taxon>
        <taxon>eudicotyledons</taxon>
        <taxon>Gunneridae</taxon>
        <taxon>Pentapetalae</taxon>
        <taxon>asterids</taxon>
        <taxon>campanulids</taxon>
        <taxon>Asterales</taxon>
        <taxon>Asteraceae</taxon>
        <taxon>Asteroideae</taxon>
        <taxon>Heliantheae alliance</taxon>
        <taxon>Eupatorieae</taxon>
        <taxon>Mikania</taxon>
    </lineage>
</organism>
<feature type="compositionally biased region" description="Low complexity" evidence="1">
    <location>
        <begin position="245"/>
        <end position="255"/>
    </location>
</feature>
<feature type="transmembrane region" description="Helical" evidence="2">
    <location>
        <begin position="35"/>
        <end position="58"/>
    </location>
</feature>
<dbReference type="Pfam" id="PF05553">
    <property type="entry name" value="DUF761"/>
    <property type="match status" value="1"/>
</dbReference>
<reference evidence="3 4" key="1">
    <citation type="submission" date="2019-05" db="EMBL/GenBank/DDBJ databases">
        <title>Mikania micrantha, genome provides insights into the molecular mechanism of rapid growth.</title>
        <authorList>
            <person name="Liu B."/>
        </authorList>
    </citation>
    <scope>NUCLEOTIDE SEQUENCE [LARGE SCALE GENOMIC DNA]</scope>
    <source>
        <strain evidence="3">NLD-2019</strain>
        <tissue evidence="3">Leaf</tissue>
    </source>
</reference>
<dbReference type="OrthoDB" id="787201at2759"/>
<dbReference type="InterPro" id="IPR008480">
    <property type="entry name" value="DUF761_pln"/>
</dbReference>
<feature type="compositionally biased region" description="Basic and acidic residues" evidence="1">
    <location>
        <begin position="261"/>
        <end position="277"/>
    </location>
</feature>
<dbReference type="PANTHER" id="PTHR33098:SF108">
    <property type="entry name" value="HYDROXYPROLINE-RICH GLYCOPROTEIN FAMILY PROTEIN"/>
    <property type="match status" value="1"/>
</dbReference>
<feature type="compositionally biased region" description="Pro residues" evidence="1">
    <location>
        <begin position="419"/>
        <end position="430"/>
    </location>
</feature>